<keyword evidence="2" id="KW-1185">Reference proteome</keyword>
<organism evidence="1 2">
    <name type="scientific">Hydrocarboniclastica marina</name>
    <dbReference type="NCBI Taxonomy" id="2259620"/>
    <lineage>
        <taxon>Bacteria</taxon>
        <taxon>Pseudomonadati</taxon>
        <taxon>Pseudomonadota</taxon>
        <taxon>Gammaproteobacteria</taxon>
        <taxon>Alteromonadales</taxon>
        <taxon>Alteromonadaceae</taxon>
        <taxon>Hydrocarboniclastica</taxon>
    </lineage>
</organism>
<dbReference type="Proteomes" id="UP000298049">
    <property type="component" value="Plasmid psoil36-7"/>
</dbReference>
<protein>
    <submittedName>
        <fullName evidence="1">Uncharacterized protein</fullName>
    </submittedName>
</protein>
<dbReference type="AlphaFoldDB" id="A0A4P7XLH5"/>
<proteinExistence type="predicted"/>
<sequence length="188" mass="22098">MLWAKLQHLKARHYEAQCQARAIVRKYRRFIRTNDPRTNEAFGVGAHGIRMYAKPSKKTASGWEFGYLVTRGSGSSDRFFPILDEQWRISEAWAMAINFWAELHAIRDQDRLAKLEETPSPDRFKQLRRYLNEQGKDIPTEALGPVYREQREALAREKAKKQLSREELDDELADMLSWLTREIETTRA</sequence>
<evidence type="ECO:0000313" key="2">
    <source>
        <dbReference type="Proteomes" id="UP000298049"/>
    </source>
</evidence>
<dbReference type="EMBL" id="CP031094">
    <property type="protein sequence ID" value="QCF28099.1"/>
    <property type="molecule type" value="Genomic_DNA"/>
</dbReference>
<geneLocation type="plasmid" evidence="1 2">
    <name>psoil36-7</name>
</geneLocation>
<accession>A0A4P7XLH5</accession>
<dbReference type="KEGG" id="hmi:soil367_18675"/>
<gene>
    <name evidence="1" type="ORF">soil367_18675</name>
</gene>
<keyword evidence="1" id="KW-0614">Plasmid</keyword>
<reference evidence="1 2" key="1">
    <citation type="submission" date="2018-07" db="EMBL/GenBank/DDBJ databases">
        <title>Marsedoiliclastica nanhaica gen. nov. sp. nov., a novel marine hydrocarbonoclastic bacterium isolated from an in-situ enriched hydrocarbon-degrading consortium in deep-sea sediment.</title>
        <authorList>
            <person name="Dong C."/>
            <person name="Ma T."/>
            <person name="Liu R."/>
            <person name="Shao Z."/>
        </authorList>
    </citation>
    <scope>NUCLEOTIDE SEQUENCE [LARGE SCALE GENOMIC DNA]</scope>
    <source>
        <strain evidence="2">soil36-7</strain>
        <plasmid evidence="1 2">psoil36-7</plasmid>
    </source>
</reference>
<evidence type="ECO:0000313" key="1">
    <source>
        <dbReference type="EMBL" id="QCF28099.1"/>
    </source>
</evidence>
<name>A0A4P7XLH5_9ALTE</name>